<evidence type="ECO:0000256" key="5">
    <source>
        <dbReference type="ARBA" id="ARBA00023002"/>
    </source>
</evidence>
<keyword evidence="4" id="KW-0274">FAD</keyword>
<dbReference type="Pfam" id="PF08031">
    <property type="entry name" value="BBE"/>
    <property type="match status" value="1"/>
</dbReference>
<keyword evidence="6" id="KW-0732">Signal</keyword>
<dbReference type="PANTHER" id="PTHR42973:SF39">
    <property type="entry name" value="FAD-BINDING PCMH-TYPE DOMAIN-CONTAINING PROTEIN"/>
    <property type="match status" value="1"/>
</dbReference>
<evidence type="ECO:0000259" key="7">
    <source>
        <dbReference type="PROSITE" id="PS51387"/>
    </source>
</evidence>
<dbReference type="SUPFAM" id="SSF56176">
    <property type="entry name" value="FAD-binding/transporter-associated domain-like"/>
    <property type="match status" value="1"/>
</dbReference>
<proteinExistence type="inferred from homology"/>
<evidence type="ECO:0000313" key="8">
    <source>
        <dbReference type="EMBL" id="PLN80797.1"/>
    </source>
</evidence>
<gene>
    <name evidence="8" type="ORF">BDW42DRAFT_201047</name>
</gene>
<dbReference type="InterPro" id="IPR016169">
    <property type="entry name" value="FAD-bd_PCMH_sub2"/>
</dbReference>
<dbReference type="InterPro" id="IPR036318">
    <property type="entry name" value="FAD-bd_PCMH-like_sf"/>
</dbReference>
<accession>A0A2J5HTY2</accession>
<keyword evidence="9" id="KW-1185">Reference proteome</keyword>
<dbReference type="OrthoDB" id="9983560at2759"/>
<dbReference type="InterPro" id="IPR012951">
    <property type="entry name" value="BBE"/>
</dbReference>
<keyword evidence="5" id="KW-0560">Oxidoreductase</keyword>
<dbReference type="InterPro" id="IPR050416">
    <property type="entry name" value="FAD-linked_Oxidoreductase"/>
</dbReference>
<dbReference type="AlphaFoldDB" id="A0A2J5HTY2"/>
<feature type="signal peptide" evidence="6">
    <location>
        <begin position="1"/>
        <end position="21"/>
    </location>
</feature>
<name>A0A2J5HTY2_9EURO</name>
<dbReference type="InterPro" id="IPR006094">
    <property type="entry name" value="Oxid_FAD_bind_N"/>
</dbReference>
<dbReference type="GO" id="GO:0071949">
    <property type="term" value="F:FAD binding"/>
    <property type="evidence" value="ECO:0007669"/>
    <property type="project" value="InterPro"/>
</dbReference>
<protein>
    <submittedName>
        <fullName evidence="8">FAD-binding domain-containing protein</fullName>
    </submittedName>
</protein>
<evidence type="ECO:0000256" key="4">
    <source>
        <dbReference type="ARBA" id="ARBA00022827"/>
    </source>
</evidence>
<keyword evidence="3" id="KW-0285">Flavoprotein</keyword>
<evidence type="ECO:0000313" key="9">
    <source>
        <dbReference type="Proteomes" id="UP000235023"/>
    </source>
</evidence>
<dbReference type="PANTHER" id="PTHR42973">
    <property type="entry name" value="BINDING OXIDOREDUCTASE, PUTATIVE (AFU_ORTHOLOGUE AFUA_1G17690)-RELATED"/>
    <property type="match status" value="1"/>
</dbReference>
<evidence type="ECO:0000256" key="2">
    <source>
        <dbReference type="ARBA" id="ARBA00005466"/>
    </source>
</evidence>
<sequence length="610" mass="67265">MYYSRLLSALVFSCCYPLGSGLSARGGQCRCHPGEPCWPSLDEWQAFNRSIQGNLVQVHPIGSVCHEPNYDKAACERVSTLSSNSTWRASQPGSQQDYAWEVSLSRNETCYVGPGYASEPCHQGRIPRYSAMVETTEQAQKAVLFARKRRLRLVIKNTGHDSGGRSSAVDSFQILTQRLKDISFIENFVPTVHTAESKQEAKGPSVKIGAGVLTKELYAAADAHGYTVMAGECATVGVAGGYIQGGGVSTALSPKLGLGVDLVQEFEVITAEGTIVIANAVQNQDLFWALRGGGGGTFGLVTSITMPVFGAIPAVISNLVFQREEADETFWTLVRKVIYTSRNLSTGETSSQYWVGRAPTGGYFARLTFFYIGETDKKNAEDRMAMLLTELDHRRIDHQFDTTAYAHLSSFLAIPQGEFIGGISFHQENILIPRKFYESTDGPSKLVERLATVKLSPGDTWVANTLGGQVTGNKDSVDTAMHRGWRSASILLVGNRVFGTTLKEQRDVQERMTTVESPLLRSMGQPKPEAIYLNEADAELGDWQYWFWGEKYNRLLQIKNKWDPEGLFIVRHGVGSEDWDSEGMCRTETSGQQQCLVDQSLKYGTTPVVF</sequence>
<comment type="cofactor">
    <cofactor evidence="1">
        <name>FAD</name>
        <dbReference type="ChEBI" id="CHEBI:57692"/>
    </cofactor>
</comment>
<organism evidence="8 9">
    <name type="scientific">Aspergillus taichungensis</name>
    <dbReference type="NCBI Taxonomy" id="482145"/>
    <lineage>
        <taxon>Eukaryota</taxon>
        <taxon>Fungi</taxon>
        <taxon>Dikarya</taxon>
        <taxon>Ascomycota</taxon>
        <taxon>Pezizomycotina</taxon>
        <taxon>Eurotiomycetes</taxon>
        <taxon>Eurotiomycetidae</taxon>
        <taxon>Eurotiales</taxon>
        <taxon>Aspergillaceae</taxon>
        <taxon>Aspergillus</taxon>
        <taxon>Aspergillus subgen. Circumdati</taxon>
    </lineage>
</organism>
<dbReference type="GO" id="GO:0016491">
    <property type="term" value="F:oxidoreductase activity"/>
    <property type="evidence" value="ECO:0007669"/>
    <property type="project" value="UniProtKB-KW"/>
</dbReference>
<comment type="similarity">
    <text evidence="2">Belongs to the oxygen-dependent FAD-linked oxidoreductase family.</text>
</comment>
<dbReference type="Proteomes" id="UP000235023">
    <property type="component" value="Unassembled WGS sequence"/>
</dbReference>
<dbReference type="Pfam" id="PF01565">
    <property type="entry name" value="FAD_binding_4"/>
    <property type="match status" value="1"/>
</dbReference>
<feature type="chain" id="PRO_5014460854" evidence="6">
    <location>
        <begin position="22"/>
        <end position="610"/>
    </location>
</feature>
<evidence type="ECO:0000256" key="3">
    <source>
        <dbReference type="ARBA" id="ARBA00022630"/>
    </source>
</evidence>
<dbReference type="PROSITE" id="PS51387">
    <property type="entry name" value="FAD_PCMH"/>
    <property type="match status" value="1"/>
</dbReference>
<dbReference type="EMBL" id="KZ559543">
    <property type="protein sequence ID" value="PLN80797.1"/>
    <property type="molecule type" value="Genomic_DNA"/>
</dbReference>
<feature type="domain" description="FAD-binding PCMH-type" evidence="7">
    <location>
        <begin position="122"/>
        <end position="311"/>
    </location>
</feature>
<evidence type="ECO:0000256" key="1">
    <source>
        <dbReference type="ARBA" id="ARBA00001974"/>
    </source>
</evidence>
<dbReference type="InterPro" id="IPR016166">
    <property type="entry name" value="FAD-bd_PCMH"/>
</dbReference>
<reference evidence="9" key="1">
    <citation type="submission" date="2017-12" db="EMBL/GenBank/DDBJ databases">
        <authorList>
            <consortium name="DOE Joint Genome Institute"/>
            <person name="Mondo S.J."/>
            <person name="Kjaerbolling I."/>
            <person name="Vesth T.C."/>
            <person name="Frisvad J.C."/>
            <person name="Nybo J.L."/>
            <person name="Theobald S."/>
            <person name="Kuo A."/>
            <person name="Bowyer P."/>
            <person name="Matsuda Y."/>
            <person name="Lyhne E.K."/>
            <person name="Kogle M.E."/>
            <person name="Clum A."/>
            <person name="Lipzen A."/>
            <person name="Salamov A."/>
            <person name="Ngan C.Y."/>
            <person name="Daum C."/>
            <person name="Chiniquy J."/>
            <person name="Barry K."/>
            <person name="LaButti K."/>
            <person name="Haridas S."/>
            <person name="Simmons B.A."/>
            <person name="Magnuson J.K."/>
            <person name="Mortensen U.H."/>
            <person name="Larsen T.O."/>
            <person name="Grigoriev I.V."/>
            <person name="Baker S.E."/>
            <person name="Andersen M.R."/>
            <person name="Nordberg H.P."/>
            <person name="Cantor M.N."/>
            <person name="Hua S.X."/>
        </authorList>
    </citation>
    <scope>NUCLEOTIDE SEQUENCE [LARGE SCALE GENOMIC DNA]</scope>
    <source>
        <strain evidence="9">IBT 19404</strain>
    </source>
</reference>
<evidence type="ECO:0000256" key="6">
    <source>
        <dbReference type="SAM" id="SignalP"/>
    </source>
</evidence>
<dbReference type="Gene3D" id="3.30.465.10">
    <property type="match status" value="2"/>
</dbReference>